<name>A0A0F8YDA6_9ZZZZ</name>
<accession>A0A0F8YDA6</accession>
<proteinExistence type="predicted"/>
<dbReference type="AlphaFoldDB" id="A0A0F8YDA6"/>
<sequence>GLTNSANAVADDLIPSIVRIAPVHVDADPITYTVTVHSTE</sequence>
<feature type="non-terminal residue" evidence="1">
    <location>
        <position position="1"/>
    </location>
</feature>
<reference evidence="1" key="1">
    <citation type="journal article" date="2015" name="Nature">
        <title>Complex archaea that bridge the gap between prokaryotes and eukaryotes.</title>
        <authorList>
            <person name="Spang A."/>
            <person name="Saw J.H."/>
            <person name="Jorgensen S.L."/>
            <person name="Zaremba-Niedzwiedzka K."/>
            <person name="Martijn J."/>
            <person name="Lind A.E."/>
            <person name="van Eijk R."/>
            <person name="Schleper C."/>
            <person name="Guy L."/>
            <person name="Ettema T.J."/>
        </authorList>
    </citation>
    <scope>NUCLEOTIDE SEQUENCE</scope>
</reference>
<comment type="caution">
    <text evidence="1">The sequence shown here is derived from an EMBL/GenBank/DDBJ whole genome shotgun (WGS) entry which is preliminary data.</text>
</comment>
<evidence type="ECO:0000313" key="1">
    <source>
        <dbReference type="EMBL" id="KKK71700.1"/>
    </source>
</evidence>
<dbReference type="EMBL" id="LAZR01057611">
    <property type="protein sequence ID" value="KKK71700.1"/>
    <property type="molecule type" value="Genomic_DNA"/>
</dbReference>
<protein>
    <submittedName>
        <fullName evidence="1">Uncharacterized protein</fullName>
    </submittedName>
</protein>
<organism evidence="1">
    <name type="scientific">marine sediment metagenome</name>
    <dbReference type="NCBI Taxonomy" id="412755"/>
    <lineage>
        <taxon>unclassified sequences</taxon>
        <taxon>metagenomes</taxon>
        <taxon>ecological metagenomes</taxon>
    </lineage>
</organism>
<gene>
    <name evidence="1" type="ORF">LCGC14_2911260</name>
</gene>